<dbReference type="GO" id="GO:0000724">
    <property type="term" value="P:double-strand break repair via homologous recombination"/>
    <property type="evidence" value="ECO:0007669"/>
    <property type="project" value="TreeGrafter"/>
</dbReference>
<evidence type="ECO:0000256" key="9">
    <source>
        <dbReference type="PROSITE-ProRule" id="PRU00175"/>
    </source>
</evidence>
<keyword evidence="2" id="KW-0479">Metal-binding</keyword>
<evidence type="ECO:0000259" key="13">
    <source>
        <dbReference type="PROSITE" id="PS51194"/>
    </source>
</evidence>
<comment type="similarity">
    <text evidence="1">Belongs to the SNF2/RAD54 helicase family.</text>
</comment>
<dbReference type="SMART" id="SM00184">
    <property type="entry name" value="RING"/>
    <property type="match status" value="1"/>
</dbReference>
<dbReference type="InterPro" id="IPR017907">
    <property type="entry name" value="Znf_RING_CS"/>
</dbReference>
<feature type="region of interest" description="Disordered" evidence="10">
    <location>
        <begin position="128"/>
        <end position="230"/>
    </location>
</feature>
<dbReference type="SMART" id="SM00487">
    <property type="entry name" value="DEXDc"/>
    <property type="match status" value="1"/>
</dbReference>
<keyword evidence="4 9" id="KW-0863">Zinc-finger</keyword>
<dbReference type="GO" id="GO:0005634">
    <property type="term" value="C:nucleus"/>
    <property type="evidence" value="ECO:0007669"/>
    <property type="project" value="TreeGrafter"/>
</dbReference>
<dbReference type="Proteomes" id="UP000193986">
    <property type="component" value="Unassembled WGS sequence"/>
</dbReference>
<dbReference type="InterPro" id="IPR001841">
    <property type="entry name" value="Znf_RING"/>
</dbReference>
<feature type="compositionally biased region" description="Acidic residues" evidence="10">
    <location>
        <begin position="1049"/>
        <end position="1062"/>
    </location>
</feature>
<dbReference type="GO" id="GO:0016787">
    <property type="term" value="F:hydrolase activity"/>
    <property type="evidence" value="ECO:0007669"/>
    <property type="project" value="UniProtKB-KW"/>
</dbReference>
<feature type="domain" description="RING-type" evidence="11">
    <location>
        <begin position="974"/>
        <end position="1027"/>
    </location>
</feature>
<dbReference type="InterPro" id="IPR000330">
    <property type="entry name" value="SNF2_N"/>
</dbReference>
<dbReference type="InterPro" id="IPR050628">
    <property type="entry name" value="SNF2_RAD54_helicase_TF"/>
</dbReference>
<keyword evidence="8" id="KW-0067">ATP-binding</keyword>
<evidence type="ECO:0000256" key="6">
    <source>
        <dbReference type="ARBA" id="ARBA00022806"/>
    </source>
</evidence>
<evidence type="ECO:0000256" key="3">
    <source>
        <dbReference type="ARBA" id="ARBA00022741"/>
    </source>
</evidence>
<dbReference type="Gene3D" id="3.30.40.10">
    <property type="entry name" value="Zinc/RING finger domain, C3HC4 (zinc finger)"/>
    <property type="match status" value="1"/>
</dbReference>
<dbReference type="Gene3D" id="3.40.50.300">
    <property type="entry name" value="P-loop containing nucleotide triphosphate hydrolases"/>
    <property type="match status" value="1"/>
</dbReference>
<feature type="region of interest" description="Disordered" evidence="10">
    <location>
        <begin position="1045"/>
        <end position="1072"/>
    </location>
</feature>
<reference evidence="14 15" key="1">
    <citation type="submission" date="2016-07" db="EMBL/GenBank/DDBJ databases">
        <title>Pervasive Adenine N6-methylation of Active Genes in Fungi.</title>
        <authorList>
            <consortium name="DOE Joint Genome Institute"/>
            <person name="Mondo S.J."/>
            <person name="Dannebaum R.O."/>
            <person name="Kuo R.C."/>
            <person name="Labutti K."/>
            <person name="Haridas S."/>
            <person name="Kuo A."/>
            <person name="Salamov A."/>
            <person name="Ahrendt S.R."/>
            <person name="Lipzen A."/>
            <person name="Sullivan W."/>
            <person name="Andreopoulos W.B."/>
            <person name="Clum A."/>
            <person name="Lindquist E."/>
            <person name="Daum C."/>
            <person name="Ramamoorthy G.K."/>
            <person name="Gryganskyi A."/>
            <person name="Culley D."/>
            <person name="Magnuson J.K."/>
            <person name="James T.Y."/>
            <person name="O'Malley M.A."/>
            <person name="Stajich J.E."/>
            <person name="Spatafora J.W."/>
            <person name="Visel A."/>
            <person name="Grigoriev I.V."/>
        </authorList>
    </citation>
    <scope>NUCLEOTIDE SEQUENCE [LARGE SCALE GENOMIC DNA]</scope>
    <source>
        <strain evidence="14 15">68-887.2</strain>
    </source>
</reference>
<dbReference type="Pfam" id="PF00097">
    <property type="entry name" value="zf-C3HC4"/>
    <property type="match status" value="1"/>
</dbReference>
<feature type="region of interest" description="Disordered" evidence="10">
    <location>
        <begin position="292"/>
        <end position="352"/>
    </location>
</feature>
<keyword evidence="3" id="KW-0547">Nucleotide-binding</keyword>
<dbReference type="InterPro" id="IPR014001">
    <property type="entry name" value="Helicase_ATP-bd"/>
</dbReference>
<comment type="caution">
    <text evidence="14">The sequence shown here is derived from an EMBL/GenBank/DDBJ whole genome shotgun (WGS) entry which is preliminary data.</text>
</comment>
<dbReference type="Pfam" id="PF00271">
    <property type="entry name" value="Helicase_C"/>
    <property type="match status" value="1"/>
</dbReference>
<dbReference type="PROSITE" id="PS50089">
    <property type="entry name" value="ZF_RING_2"/>
    <property type="match status" value="1"/>
</dbReference>
<dbReference type="GO" id="GO:0008270">
    <property type="term" value="F:zinc ion binding"/>
    <property type="evidence" value="ECO:0007669"/>
    <property type="project" value="UniProtKB-KW"/>
</dbReference>
<dbReference type="GO" id="GO:0005737">
    <property type="term" value="C:cytoplasm"/>
    <property type="evidence" value="ECO:0007669"/>
    <property type="project" value="TreeGrafter"/>
</dbReference>
<feature type="domain" description="Helicase C-terminal" evidence="13">
    <location>
        <begin position="1143"/>
        <end position="1301"/>
    </location>
</feature>
<gene>
    <name evidence="14" type="ORF">BCR39DRAFT_524779</name>
</gene>
<dbReference type="PROSITE" id="PS51194">
    <property type="entry name" value="HELICASE_CTER"/>
    <property type="match status" value="1"/>
</dbReference>
<dbReference type="InParanoid" id="A0A1Y2BD17"/>
<dbReference type="InterPro" id="IPR001650">
    <property type="entry name" value="Helicase_C-like"/>
</dbReference>
<evidence type="ECO:0000256" key="5">
    <source>
        <dbReference type="ARBA" id="ARBA00022801"/>
    </source>
</evidence>
<dbReference type="CDD" id="cd18793">
    <property type="entry name" value="SF2_C_SNF"/>
    <property type="match status" value="1"/>
</dbReference>
<evidence type="ECO:0000259" key="12">
    <source>
        <dbReference type="PROSITE" id="PS51192"/>
    </source>
</evidence>
<dbReference type="InterPro" id="IPR018957">
    <property type="entry name" value="Znf_C3HC4_RING-type"/>
</dbReference>
<dbReference type="InterPro" id="IPR013083">
    <property type="entry name" value="Znf_RING/FYVE/PHD"/>
</dbReference>
<dbReference type="GO" id="GO:0008094">
    <property type="term" value="F:ATP-dependent activity, acting on DNA"/>
    <property type="evidence" value="ECO:0007669"/>
    <property type="project" value="TreeGrafter"/>
</dbReference>
<evidence type="ECO:0000313" key="15">
    <source>
        <dbReference type="Proteomes" id="UP000193986"/>
    </source>
</evidence>
<dbReference type="CDD" id="cd18008">
    <property type="entry name" value="DEXDc_SHPRH-like"/>
    <property type="match status" value="1"/>
</dbReference>
<dbReference type="PROSITE" id="PS00518">
    <property type="entry name" value="ZF_RING_1"/>
    <property type="match status" value="1"/>
</dbReference>
<dbReference type="SMART" id="SM00490">
    <property type="entry name" value="HELICc"/>
    <property type="match status" value="1"/>
</dbReference>
<dbReference type="InterPro" id="IPR049730">
    <property type="entry name" value="SNF2/RAD54-like_C"/>
</dbReference>
<feature type="compositionally biased region" description="Acidic residues" evidence="10">
    <location>
        <begin position="1120"/>
        <end position="1130"/>
    </location>
</feature>
<dbReference type="SUPFAM" id="SSF57850">
    <property type="entry name" value="RING/U-box"/>
    <property type="match status" value="1"/>
</dbReference>
<dbReference type="SUPFAM" id="SSF52540">
    <property type="entry name" value="P-loop containing nucleoside triphosphate hydrolases"/>
    <property type="match status" value="2"/>
</dbReference>
<dbReference type="EMBL" id="MCFC01000012">
    <property type="protein sequence ID" value="ORY31955.1"/>
    <property type="molecule type" value="Genomic_DNA"/>
</dbReference>
<feature type="region of interest" description="Disordered" evidence="10">
    <location>
        <begin position="684"/>
        <end position="705"/>
    </location>
</feature>
<dbReference type="PANTHER" id="PTHR45626:SF16">
    <property type="entry name" value="ATP-DEPENDENT HELICASE ULS1"/>
    <property type="match status" value="1"/>
</dbReference>
<dbReference type="OrthoDB" id="423559at2759"/>
<name>A0A1Y2BD17_9TREE</name>
<dbReference type="GO" id="GO:0005524">
    <property type="term" value="F:ATP binding"/>
    <property type="evidence" value="ECO:0007669"/>
    <property type="project" value="UniProtKB-KW"/>
</dbReference>
<feature type="compositionally biased region" description="Basic and acidic residues" evidence="10">
    <location>
        <begin position="324"/>
        <end position="343"/>
    </location>
</feature>
<keyword evidence="7" id="KW-0862">Zinc</keyword>
<evidence type="ECO:0000313" key="14">
    <source>
        <dbReference type="EMBL" id="ORY31955.1"/>
    </source>
</evidence>
<evidence type="ECO:0000256" key="2">
    <source>
        <dbReference type="ARBA" id="ARBA00022723"/>
    </source>
</evidence>
<evidence type="ECO:0000256" key="7">
    <source>
        <dbReference type="ARBA" id="ARBA00022833"/>
    </source>
</evidence>
<evidence type="ECO:0000256" key="4">
    <source>
        <dbReference type="ARBA" id="ARBA00022771"/>
    </source>
</evidence>
<dbReference type="InterPro" id="IPR038718">
    <property type="entry name" value="SNF2-like_sf"/>
</dbReference>
<evidence type="ECO:0000256" key="1">
    <source>
        <dbReference type="ARBA" id="ARBA00007025"/>
    </source>
</evidence>
<proteinExistence type="inferred from homology"/>
<keyword evidence="15" id="KW-1185">Reference proteome</keyword>
<evidence type="ECO:0000256" key="8">
    <source>
        <dbReference type="ARBA" id="ARBA00022840"/>
    </source>
</evidence>
<keyword evidence="5" id="KW-0378">Hydrolase</keyword>
<sequence length="1317" mass="146501">MSLVPGSQPDPAEVKRVADSVLDLEGIDPPDWFIPILTKYLVNNPYDTNFTLELRGGNGFGTATCMEDHCWQDVLLDADPRRNQGGKSDGLGSLFNYQDHCREEKHLRGRNERCAKLGITILPSRGPAAFPDYNPLQPGQSSRPPQPSRSGSILALLDQNSPPPSHNAHAKLEPVDDHSHMVSTFTSSSPAPASSDRDSRPSAQDITQRYDVKPSATLLPRTSSSLASRGSRENAIVIDSDDESDVLEVSPSQVPMSLLKSTNRDQPLDHIDEASRLSQQSGFTSARTLIPQSSHAGFTGESWPNAGPQRHWLEMPSSSSGMPLDRKPQVPRERSAQSQDLRRSQSRLTPSMTIATETLTITEKRHRVHKEIAALRPLLRSHQPRHVQRLALDRLGELQQIRLSGYLSVWTMPPQALLEVSPEVNHLASKWTVLAAMQGPPLFQAPSLGNRFPTQLGDIAGPSSMTQTMPGGLASFGSGDLASAYPVAPLLDPRDLGALVPGEPGQAYQRPFDEAYGEEWDRPRNAQDLRDFFEGAMKDFGEDENVDEALQKLGLQSLNDKIPGLEITLMPHQVIGVRFLLDKERDKKYRGALLADQMGLGKTVQTIALMALNKPDDKIKSTLIVAPLALLQQWKTEIETKTSLGSMKVLIYHGQSRTKSLNQLKQFDVVLTTYGTMTAEIGTEENKQKKKKKDRSGSADSFASDDDDDVVVRKKGILFKMRWLRVVLDEAHLVRNRRTRAAKAVWELDAVYRLSLTGTPIVNTLDDIYVHLRFLGISHCQEWKVFRKEISSNQRKRPKLASKRVQAILRTCSIRRHKESTLNGRRLLELPPKETIVDELLFSPEERQIYNAVEARAQVRFNKYLKAGTVLKHYSVILALLMRLRQICCSPLLLRRNPNDPSHPHDLRVSDEELFAPIDAPRADDTSEVARATTLVGREFVDKVKTKLVERQRKLANIDVKGETSEEADRDGECPICFDTIVDACITSCSHEFCRACLDEIFTSPPTDITLADQQVQDGHRSCPMCRGVIERGKVFRLSAFLPRQPTPEDYDEAEEVDDELEGDIKPDIKPGQSKLSVKALGKRRADVSAVESETKKLRIDLKGKGRENGNSAGDHISLDDSDDADEAEEMPPSTKMKRMGELIEGYFAEAEDHKVIIFSQFVAYLDLCAAYLRTKRLGYVMFIGAMKPDEREQAVQSFSAPIRDASSPRIMLISLKAGGVGLNLTAAARVISLDLAWNAATEQQAVDRAHRIGQTKAVEVRRLVIADTVEQRILELQKHKSSLADGAMGEGTAGKLGRLTVQDLIHLFGVDRELED</sequence>
<protein>
    <submittedName>
        <fullName evidence="14">SNF2 family N-terminal domain-domain-containing protein</fullName>
    </submittedName>
</protein>
<dbReference type="GO" id="GO:0004386">
    <property type="term" value="F:helicase activity"/>
    <property type="evidence" value="ECO:0007669"/>
    <property type="project" value="UniProtKB-KW"/>
</dbReference>
<dbReference type="PROSITE" id="PS51192">
    <property type="entry name" value="HELICASE_ATP_BIND_1"/>
    <property type="match status" value="1"/>
</dbReference>
<evidence type="ECO:0000259" key="11">
    <source>
        <dbReference type="PROSITE" id="PS50089"/>
    </source>
</evidence>
<dbReference type="STRING" id="71784.A0A1Y2BD17"/>
<dbReference type="Gene3D" id="3.40.50.10810">
    <property type="entry name" value="Tandem AAA-ATPase domain"/>
    <property type="match status" value="1"/>
</dbReference>
<feature type="compositionally biased region" description="Low complexity" evidence="10">
    <location>
        <begin position="137"/>
        <end position="152"/>
    </location>
</feature>
<evidence type="ECO:0000256" key="10">
    <source>
        <dbReference type="SAM" id="MobiDB-lite"/>
    </source>
</evidence>
<accession>A0A1Y2BD17</accession>
<dbReference type="Pfam" id="PF00176">
    <property type="entry name" value="SNF2-rel_dom"/>
    <property type="match status" value="1"/>
</dbReference>
<organism evidence="14 15">
    <name type="scientific">Naematelia encephala</name>
    <dbReference type="NCBI Taxonomy" id="71784"/>
    <lineage>
        <taxon>Eukaryota</taxon>
        <taxon>Fungi</taxon>
        <taxon>Dikarya</taxon>
        <taxon>Basidiomycota</taxon>
        <taxon>Agaricomycotina</taxon>
        <taxon>Tremellomycetes</taxon>
        <taxon>Tremellales</taxon>
        <taxon>Naemateliaceae</taxon>
        <taxon>Naematelia</taxon>
    </lineage>
</organism>
<feature type="region of interest" description="Disordered" evidence="10">
    <location>
        <begin position="1102"/>
        <end position="1136"/>
    </location>
</feature>
<dbReference type="InterPro" id="IPR027417">
    <property type="entry name" value="P-loop_NTPase"/>
</dbReference>
<feature type="compositionally biased region" description="Basic and acidic residues" evidence="10">
    <location>
        <begin position="170"/>
        <end position="180"/>
    </location>
</feature>
<keyword evidence="6" id="KW-0347">Helicase</keyword>
<dbReference type="PANTHER" id="PTHR45626">
    <property type="entry name" value="TRANSCRIPTION TERMINATION FACTOR 2-RELATED"/>
    <property type="match status" value="1"/>
</dbReference>
<feature type="domain" description="Helicase ATP-binding" evidence="12">
    <location>
        <begin position="583"/>
        <end position="778"/>
    </location>
</feature>